<dbReference type="RefSeq" id="WP_120743429.1">
    <property type="nucleotide sequence ID" value="NZ_CP032568.1"/>
</dbReference>
<reference evidence="1 2" key="1">
    <citation type="submission" date="2018-09" db="EMBL/GenBank/DDBJ databases">
        <title>Nocardia yunnanensis sp. nov., an actinomycete isolated from a soil sample.</title>
        <authorList>
            <person name="Zhang J."/>
        </authorList>
    </citation>
    <scope>NUCLEOTIDE SEQUENCE [LARGE SCALE GENOMIC DNA]</scope>
    <source>
        <strain evidence="1 2">CFHS0054</strain>
    </source>
</reference>
<dbReference type="EMBL" id="CP032568">
    <property type="protein sequence ID" value="AYF78346.1"/>
    <property type="molecule type" value="Genomic_DNA"/>
</dbReference>
<dbReference type="OrthoDB" id="9870501at2"/>
<proteinExistence type="predicted"/>
<gene>
    <name evidence="1" type="ORF">D7D52_36015</name>
</gene>
<name>A0A386ZLL4_9NOCA</name>
<dbReference type="KEGG" id="nyu:D7D52_36015"/>
<keyword evidence="2" id="KW-1185">Reference proteome</keyword>
<protein>
    <submittedName>
        <fullName evidence="1">Uncharacterized protein</fullName>
    </submittedName>
</protein>
<organism evidence="1 2">
    <name type="scientific">Nocardia yunnanensis</name>
    <dbReference type="NCBI Taxonomy" id="2382165"/>
    <lineage>
        <taxon>Bacteria</taxon>
        <taxon>Bacillati</taxon>
        <taxon>Actinomycetota</taxon>
        <taxon>Actinomycetes</taxon>
        <taxon>Mycobacteriales</taxon>
        <taxon>Nocardiaceae</taxon>
        <taxon>Nocardia</taxon>
    </lineage>
</organism>
<dbReference type="Proteomes" id="UP000267164">
    <property type="component" value="Chromosome"/>
</dbReference>
<evidence type="ECO:0000313" key="1">
    <source>
        <dbReference type="EMBL" id="AYF78346.1"/>
    </source>
</evidence>
<evidence type="ECO:0000313" key="2">
    <source>
        <dbReference type="Proteomes" id="UP000267164"/>
    </source>
</evidence>
<accession>A0A386ZLL4</accession>
<sequence length="180" mass="18390">MSDNTFHAQAAGLAEVTLRIRGRGPGDSVLVIADPAADHATVTLRPVQPGDLVAQAQIDAAEVSGHGTRLQVVIPKPTTPAARITESGGVSITAGTVIAANIGGQNNTGTVNFNLRPPRGNGVFAVVTVPLRPEGPSTVNVVADEAPVTVRGTVAGVFDTAGIVRLEWDTTSQQNFGGAR</sequence>
<dbReference type="AlphaFoldDB" id="A0A386ZLL4"/>